<sequence>MGGAVGFGRRGLALALKWYSGLRTTPRRLVLAASTMLLVLTGGGLVAMPAALAAADPCNPVVNPIVCENSKDGSPRDQWDVDGVGDPAIQGFATDISVNAGQRVNFKISTTASSYDIDIYRLGWYDGDGARKVDDVNPSASLPQLQDNDDCVTNTQTEIFDCGTWAVSAFWDVPATAVSGVYIARLQRPGASDGSHIPFVVRNDASHSALFFQTSDTTWQAYNSYGGSNFYSGGENGRAYKLSYNRPFATRGGVTARDYLFSNEYPMIRFLERNGYDMSYTTGVDSDRRGNLIQNHQVFLSVGHDEYWSGQQRANVEAARDAGVSLAFFSGNEVYWKTRWETSVDGAGNPYRTLVCYKETWANDKIDPSSEWTGTWRDPRFSPPSNGGKPENALTGTMFQSNNASLSLQVPAEQGDMRLWRNTGLDQLTGTQVATLAPNTVGYESNEDIDNGFRPAGLIRLSKTVGETPEYLRDFGSIVTPGTTTHNLTLYRAESGALVFSAGSIQWAWGLDEQHDGVQSDPDDRMQQATINLLADMGALPATRMSTLDAVSTSTDTTAPSVTVTSPAQGASFANGAQVTVQGTATDTGGRVAGVEVSTDGGTSWHPANGTTAWSYSFYASGVTTQTLKVRAVDDSANIQPAPATRQINLTGKSTLFGARVPANPAVGDDSPVEVGVKVVPQTSGYISGIRFYKGAGNTGTHNGTLWNANGGLLATGTFSNETATGWQTLNFSPAVPVIEGRTYVASYYAPNGHYAADPYFFTFNAHTAGPLVAPRASDVEGGNGVYGLGAGFPTETYQDTNYYVDVLFTDSGSSAPVVVATSPLNGATGAALGVNPSATFSKSVVPVSVQFTLKNPANQTIAGTKAYNDTTKTVTFTPSAPLAAATEYTATVSASDNENNPVSETWSFTTDVDPSVARLFAADATPATAAASDGSAVTLGVRFTPSQNGQLIGLRFYQGPGNTGTHSGSIWSSTGSRLRQVTFPEGSGSGWQTALFDPLNVTAGTEYVVSYFAPNGRYAINTGFFDNTWTNGPLSAPGGTNGVYVYGSDSFPENSYNSSNYWVDPLFMPSGGGNPNPTPTPTTPAPSPSASPSPTVTPSTSPTASPTASPSPTGSPTPSPSPTPTVPPVPLPEGALTLFPTNATPDHAEWDDRSPIELGMTFRSDVAGQVLGVRFYKGPQNTGTHTGSLWDAGGTRRATGTFVGETASGWQNLIFDEPFTITPNTAYTVSYYTPSGWYAVNANTFQAGGVDNVPLHAPMTAAGYLYGTGGGHPSAASNHNYWVDVIFKPTGS</sequence>
<feature type="domain" description="DUF4082" evidence="4">
    <location>
        <begin position="660"/>
        <end position="805"/>
    </location>
</feature>
<dbReference type="Gene3D" id="2.60.40.1220">
    <property type="match status" value="1"/>
</dbReference>
<protein>
    <recommendedName>
        <fullName evidence="8">Ig-like domain-containing protein</fullName>
    </recommendedName>
</protein>
<keyword evidence="1" id="KW-0732">Signal</keyword>
<evidence type="ECO:0000313" key="7">
    <source>
        <dbReference type="Proteomes" id="UP000482800"/>
    </source>
</evidence>
<evidence type="ECO:0000256" key="1">
    <source>
        <dbReference type="ARBA" id="ARBA00022729"/>
    </source>
</evidence>
<feature type="compositionally biased region" description="Low complexity" evidence="2">
    <location>
        <begin position="1093"/>
        <end position="1113"/>
    </location>
</feature>
<evidence type="ECO:0000259" key="4">
    <source>
        <dbReference type="Pfam" id="PF13313"/>
    </source>
</evidence>
<dbReference type="Gene3D" id="2.60.40.650">
    <property type="match status" value="1"/>
</dbReference>
<dbReference type="EMBL" id="BLPF01000001">
    <property type="protein sequence ID" value="GFJ78363.1"/>
    <property type="molecule type" value="Genomic_DNA"/>
</dbReference>
<evidence type="ECO:0000313" key="6">
    <source>
        <dbReference type="EMBL" id="GFJ78363.1"/>
    </source>
</evidence>
<dbReference type="Pfam" id="PF20254">
    <property type="entry name" value="DMFA2_C"/>
    <property type="match status" value="1"/>
</dbReference>
<evidence type="ECO:0000259" key="5">
    <source>
        <dbReference type="Pfam" id="PF20254"/>
    </source>
</evidence>
<organism evidence="6 7">
    <name type="scientific">Phytohabitans houttuyneae</name>
    <dbReference type="NCBI Taxonomy" id="1076126"/>
    <lineage>
        <taxon>Bacteria</taxon>
        <taxon>Bacillati</taxon>
        <taxon>Actinomycetota</taxon>
        <taxon>Actinomycetes</taxon>
        <taxon>Micromonosporales</taxon>
        <taxon>Micromonosporaceae</taxon>
    </lineage>
</organism>
<feature type="region of interest" description="Disordered" evidence="2">
    <location>
        <begin position="1070"/>
        <end position="1153"/>
    </location>
</feature>
<dbReference type="SUPFAM" id="SSF81296">
    <property type="entry name" value="E set domains"/>
    <property type="match status" value="1"/>
</dbReference>
<feature type="domain" description="DUF4082" evidence="4">
    <location>
        <begin position="925"/>
        <end position="1064"/>
    </location>
</feature>
<dbReference type="InterPro" id="IPR032812">
    <property type="entry name" value="SbsA_Ig"/>
</dbReference>
<dbReference type="InterPro" id="IPR014755">
    <property type="entry name" value="Cu-Rt/internalin_Ig-like"/>
</dbReference>
<dbReference type="InterPro" id="IPR025141">
    <property type="entry name" value="DUF4082"/>
</dbReference>
<evidence type="ECO:0008006" key="8">
    <source>
        <dbReference type="Google" id="ProtNLM"/>
    </source>
</evidence>
<reference evidence="6 7" key="1">
    <citation type="submission" date="2020-03" db="EMBL/GenBank/DDBJ databases">
        <title>Whole genome shotgun sequence of Phytohabitans houttuyneae NBRC 108639.</title>
        <authorList>
            <person name="Komaki H."/>
            <person name="Tamura T."/>
        </authorList>
    </citation>
    <scope>NUCLEOTIDE SEQUENCE [LARGE SCALE GENOMIC DNA]</scope>
    <source>
        <strain evidence="6 7">NBRC 108639</strain>
    </source>
</reference>
<dbReference type="Pfam" id="PF17957">
    <property type="entry name" value="Big_7"/>
    <property type="match status" value="1"/>
</dbReference>
<accession>A0A6V8JZU0</accession>
<keyword evidence="7" id="KW-1185">Reference proteome</keyword>
<dbReference type="InterPro" id="IPR014756">
    <property type="entry name" value="Ig_E-set"/>
</dbReference>
<reference evidence="6 7" key="2">
    <citation type="submission" date="2020-03" db="EMBL/GenBank/DDBJ databases">
        <authorList>
            <person name="Ichikawa N."/>
            <person name="Kimura A."/>
            <person name="Kitahashi Y."/>
            <person name="Uohara A."/>
        </authorList>
    </citation>
    <scope>NUCLEOTIDE SEQUENCE [LARGE SCALE GENOMIC DNA]</scope>
    <source>
        <strain evidence="6 7">NBRC 108639</strain>
    </source>
</reference>
<evidence type="ECO:0000259" key="3">
    <source>
        <dbReference type="Pfam" id="PF13205"/>
    </source>
</evidence>
<feature type="compositionally biased region" description="Pro residues" evidence="2">
    <location>
        <begin position="1077"/>
        <end position="1092"/>
    </location>
</feature>
<dbReference type="InterPro" id="IPR046540">
    <property type="entry name" value="DMFA2_C"/>
</dbReference>
<feature type="compositionally biased region" description="Pro residues" evidence="2">
    <location>
        <begin position="1114"/>
        <end position="1132"/>
    </location>
</feature>
<dbReference type="Pfam" id="PF13313">
    <property type="entry name" value="DUF4082"/>
    <property type="match status" value="3"/>
</dbReference>
<name>A0A6V8JZU0_9ACTN</name>
<dbReference type="Pfam" id="PF13205">
    <property type="entry name" value="Big_5"/>
    <property type="match status" value="1"/>
</dbReference>
<gene>
    <name evidence="6" type="ORF">Phou_025430</name>
</gene>
<dbReference type="Proteomes" id="UP000482800">
    <property type="component" value="Unassembled WGS sequence"/>
</dbReference>
<evidence type="ECO:0000256" key="2">
    <source>
        <dbReference type="SAM" id="MobiDB-lite"/>
    </source>
</evidence>
<feature type="domain" description="DUF4082" evidence="4">
    <location>
        <begin position="1144"/>
        <end position="1284"/>
    </location>
</feature>
<feature type="domain" description="N,N-dimethylformamidase beta subunit-like C-terminal" evidence="5">
    <location>
        <begin position="117"/>
        <end position="514"/>
    </location>
</feature>
<comment type="caution">
    <text evidence="6">The sequence shown here is derived from an EMBL/GenBank/DDBJ whole genome shotgun (WGS) entry which is preliminary data.</text>
</comment>
<proteinExistence type="predicted"/>
<feature type="domain" description="SbsA Ig-like" evidence="3">
    <location>
        <begin position="815"/>
        <end position="911"/>
    </location>
</feature>